<evidence type="ECO:0000259" key="3">
    <source>
        <dbReference type="PROSITE" id="PS50268"/>
    </source>
</evidence>
<dbReference type="InterPro" id="IPR002126">
    <property type="entry name" value="Cadherin-like_dom"/>
</dbReference>
<feature type="compositionally biased region" description="Polar residues" evidence="1">
    <location>
        <begin position="39"/>
        <end position="49"/>
    </location>
</feature>
<dbReference type="GO" id="GO:0007156">
    <property type="term" value="P:homophilic cell adhesion via plasma membrane adhesion molecules"/>
    <property type="evidence" value="ECO:0007669"/>
    <property type="project" value="InterPro"/>
</dbReference>
<dbReference type="EMBL" id="CP040710">
    <property type="protein sequence ID" value="QCX01655.1"/>
    <property type="molecule type" value="Genomic_DNA"/>
</dbReference>
<feature type="region of interest" description="Disordered" evidence="1">
    <location>
        <begin position="34"/>
        <end position="66"/>
    </location>
</feature>
<dbReference type="SMART" id="SM00089">
    <property type="entry name" value="PKD"/>
    <property type="match status" value="7"/>
</dbReference>
<sequence>MKLRFTILLYGFIAFLILLSCSLDEGVLSEYVVKEPEPTSEQPNDSTSVGGDGASEEPPEIEDSDFGMVEMESRTTAFRPIHDAYIQDGQGFDRELVRLAEDSRTSYLMFDLSEIDSIEGYITSASLRFIVDQDNGSGKIEVFKGSSNQWTEDTLSETTAPEADTLLGVTQQVYDIEEQITIGLDEANLFPEVATLILKLEDGEAFAFASKENETVAGSELVVAYQAPVTADLIVIEDPVIEDPVIEESEEDTTEEETTEEEDPENSETTNAAPVAVLSASETSGVAPLTVNFIGSSSTDDKGISSYSWDFKDGSSATTANAEHTFTTPGTYEVALTVTDEEGMSNAAAVSITVTAPNEAPLAEASASVTTGTAPLKIVFSGEGSSDDTGITSYLWDFKDGNTATTANAENTFAGAGTFEVVFTVTDADGLSASQILPIVVTGVNQAPVAKASAGVLSGIAPLEVAFTGSESSDDNGIISHTWDFKDGNTASTANAKNTFTEAGIYDVVLKVTDADDLSATQTLTITVTAPNEEPVARASASSVSGAVPFKVNFIGSESSDDKEVVSYAWDFKDGNTATTANPENTFTEAGTYEVVLEVTDAEGLTATAAISVVVTNPNTAPMATASASTLSGTAPLQVSFSGNSSSDDNGITSYLWDFRDGNTATTANAEHTFVAAGTYEVALTVTDAEGLSATEELSITVSNANAAPVARASANTLSGTVPLQVSFTGNNSTDDNGITSYLWDFKDGNTATTENPEHTFAAAGTYEITLIVTDADGLTSEDTVSITATEVENAAPDAVANANTLSGNAPLTVSFTGSDSSDDKGIASYVWDFSESTSSNANTTYTFENPGIYDVSLTVFDNEGLSDTELLTINVAEAPRGNIDCSTGGGFSNESGKKIWCWSSHTIPEYSERKGVLFSDGQMKTDTHCYERQVTVEGDRLKFRVDPVNPIAESWCEKDFNYRAEITTWPFRVQHPVGTEEWLGWTYEFGSNYKVDPIHPFIMFQFHNGIVGTKPLLALWVNSEEGQFNAGEISLVNSADTSISNQYHPTGVYPRAGQKLKIVVHVVWGDNNTGKLRMWIDDVKVHDTQMRNVQTEAPYGGNAKWGIYKWKWENEEAIIESREQGVSFIETYLGTLRMVTRRPGDSDYGKDAYSLVEPD</sequence>
<dbReference type="Pfam" id="PF18911">
    <property type="entry name" value="PKD_4"/>
    <property type="match status" value="7"/>
</dbReference>
<feature type="region of interest" description="Disordered" evidence="1">
    <location>
        <begin position="240"/>
        <end position="271"/>
    </location>
</feature>
<dbReference type="PROSITE" id="PS51257">
    <property type="entry name" value="PROKAR_LIPOPROTEIN"/>
    <property type="match status" value="1"/>
</dbReference>
<dbReference type="SUPFAM" id="SSF49299">
    <property type="entry name" value="PKD domain"/>
    <property type="match status" value="7"/>
</dbReference>
<dbReference type="InterPro" id="IPR035986">
    <property type="entry name" value="PKD_dom_sf"/>
</dbReference>
<dbReference type="GO" id="GO:0005509">
    <property type="term" value="F:calcium ion binding"/>
    <property type="evidence" value="ECO:0007669"/>
    <property type="project" value="InterPro"/>
</dbReference>
<gene>
    <name evidence="4" type="ORF">FGM00_16620</name>
</gene>
<proteinExistence type="predicted"/>
<accession>A0A5B7SS94</accession>
<protein>
    <submittedName>
        <fullName evidence="4">PKD domain-containing protein</fullName>
    </submittedName>
</protein>
<name>A0A5B7SS94_9FLAO</name>
<feature type="domain" description="PKD" evidence="2">
    <location>
        <begin position="274"/>
        <end position="357"/>
    </location>
</feature>
<dbReference type="AlphaFoldDB" id="A0A5B7SS94"/>
<reference evidence="4 5" key="1">
    <citation type="submission" date="2019-05" db="EMBL/GenBank/DDBJ databases">
        <title>Genome sequencing of F202Z8.</title>
        <authorList>
            <person name="Kwon Y.M."/>
        </authorList>
    </citation>
    <scope>NUCLEOTIDE SEQUENCE [LARGE SCALE GENOMIC DNA]</scope>
    <source>
        <strain evidence="4 5">F202Z8</strain>
    </source>
</reference>
<dbReference type="GO" id="GO:0031410">
    <property type="term" value="C:cytoplasmic vesicle"/>
    <property type="evidence" value="ECO:0007669"/>
    <property type="project" value="TreeGrafter"/>
</dbReference>
<evidence type="ECO:0000313" key="5">
    <source>
        <dbReference type="Proteomes" id="UP000310017"/>
    </source>
</evidence>
<feature type="domain" description="PKD" evidence="2">
    <location>
        <begin position="709"/>
        <end position="794"/>
    </location>
</feature>
<evidence type="ECO:0000256" key="1">
    <source>
        <dbReference type="SAM" id="MobiDB-lite"/>
    </source>
</evidence>
<dbReference type="InterPro" id="IPR029865">
    <property type="entry name" value="KIAA0319-like"/>
</dbReference>
<dbReference type="Proteomes" id="UP000310017">
    <property type="component" value="Chromosome"/>
</dbReference>
<feature type="domain" description="PKD" evidence="2">
    <location>
        <begin position="797"/>
        <end position="881"/>
    </location>
</feature>
<evidence type="ECO:0000259" key="2">
    <source>
        <dbReference type="PROSITE" id="PS50093"/>
    </source>
</evidence>
<dbReference type="OrthoDB" id="1444191at2"/>
<dbReference type="PROSITE" id="PS50268">
    <property type="entry name" value="CADHERIN_2"/>
    <property type="match status" value="1"/>
</dbReference>
<dbReference type="InterPro" id="IPR022409">
    <property type="entry name" value="PKD/Chitinase_dom"/>
</dbReference>
<feature type="domain" description="PKD" evidence="2">
    <location>
        <begin position="622"/>
        <end position="707"/>
    </location>
</feature>
<keyword evidence="5" id="KW-1185">Reference proteome</keyword>
<feature type="domain" description="Cadherin" evidence="3">
    <location>
        <begin position="505"/>
        <end position="624"/>
    </location>
</feature>
<feature type="domain" description="PKD" evidence="2">
    <location>
        <begin position="448"/>
        <end position="531"/>
    </location>
</feature>
<dbReference type="RefSeq" id="WP_138853992.1">
    <property type="nucleotide sequence ID" value="NZ_CP040710.1"/>
</dbReference>
<dbReference type="PANTHER" id="PTHR46182:SF2">
    <property type="entry name" value="FI19480P1"/>
    <property type="match status" value="1"/>
</dbReference>
<feature type="domain" description="PKD" evidence="2">
    <location>
        <begin position="361"/>
        <end position="442"/>
    </location>
</feature>
<feature type="compositionally biased region" description="Acidic residues" evidence="1">
    <location>
        <begin position="240"/>
        <end position="266"/>
    </location>
</feature>
<dbReference type="CDD" id="cd00146">
    <property type="entry name" value="PKD"/>
    <property type="match status" value="7"/>
</dbReference>
<dbReference type="Gene3D" id="2.60.120.200">
    <property type="match status" value="1"/>
</dbReference>
<dbReference type="GO" id="GO:0016020">
    <property type="term" value="C:membrane"/>
    <property type="evidence" value="ECO:0007669"/>
    <property type="project" value="InterPro"/>
</dbReference>
<feature type="domain" description="PKD" evidence="2">
    <location>
        <begin position="535"/>
        <end position="620"/>
    </location>
</feature>
<evidence type="ECO:0000313" key="4">
    <source>
        <dbReference type="EMBL" id="QCX01655.1"/>
    </source>
</evidence>
<dbReference type="InterPro" id="IPR025975">
    <property type="entry name" value="Polysacc_lyase"/>
</dbReference>
<dbReference type="PROSITE" id="PS50093">
    <property type="entry name" value="PKD"/>
    <property type="match status" value="7"/>
</dbReference>
<dbReference type="InterPro" id="IPR013783">
    <property type="entry name" value="Ig-like_fold"/>
</dbReference>
<dbReference type="Gene3D" id="2.60.40.10">
    <property type="entry name" value="Immunoglobulins"/>
    <property type="match status" value="7"/>
</dbReference>
<organism evidence="4 5">
    <name type="scientific">Aggregatimonas sangjinii</name>
    <dbReference type="NCBI Taxonomy" id="2583587"/>
    <lineage>
        <taxon>Bacteria</taxon>
        <taxon>Pseudomonadati</taxon>
        <taxon>Bacteroidota</taxon>
        <taxon>Flavobacteriia</taxon>
        <taxon>Flavobacteriales</taxon>
        <taxon>Flavobacteriaceae</taxon>
        <taxon>Aggregatimonas</taxon>
    </lineage>
</organism>
<dbReference type="InterPro" id="IPR000601">
    <property type="entry name" value="PKD_dom"/>
</dbReference>
<dbReference type="PANTHER" id="PTHR46182">
    <property type="entry name" value="FI19480P1"/>
    <property type="match status" value="1"/>
</dbReference>
<feature type="compositionally biased region" description="Acidic residues" evidence="1">
    <location>
        <begin position="54"/>
        <end position="65"/>
    </location>
</feature>
<dbReference type="KEGG" id="asag:FGM00_16620"/>
<dbReference type="Pfam" id="PF14099">
    <property type="entry name" value="Polysacc_lyase"/>
    <property type="match status" value="1"/>
</dbReference>